<proteinExistence type="inferred from homology"/>
<keyword evidence="1" id="KW-0472">Membrane</keyword>
<dbReference type="Proteomes" id="UP001206925">
    <property type="component" value="Unassembled WGS sequence"/>
</dbReference>
<dbReference type="GO" id="GO:0000139">
    <property type="term" value="C:Golgi membrane"/>
    <property type="evidence" value="ECO:0007669"/>
    <property type="project" value="UniProtKB-SubCell"/>
</dbReference>
<keyword evidence="1" id="KW-0812">Transmembrane</keyword>
<sequence>GDMDEDSDQNDGNQSEEEAERSVAGGEDGKTSEDCGVHGNSNMALSALNAVLEGNLNGGGHADGPSALLVGQENIPPTLQTPIGLSTNNLGQPNATKSRKRARVYRSPSPIDDDAVMTAHNNEGIIPLSLERPDLNKSYSGSGEDDSGMEQSMTSDTPVLPHEPPIQGASPNAAAVEGNSEDVQALAFFFLIAGVCATDGASDPIYICGNSVNKVNYKVCVNQTAKVQACVEQCEKTGCVGNVCFQHCNLKSDGKSVSDPWYLQEPLYIKWKKWDCLSGCRYQCMLVREDEREKTGATPVKYHGKWPLRRAFGIEEPVAVALSALNLAVQFHGWVSFFILVNYKLPLSPTRQTYYEYTGLWHIYGTLSMNFLFWSAVYHSRDVEMTEKLHYSSAAAILGFSLIVAILRAFSLRSEASRVMVAAPFIAFVTTHILYLNCYQLDYGEKSFTPHKRLFKREGLPYLGCSTTTRLGSLGQRCQPSIALEDLVCGNR</sequence>
<feature type="transmembrane region" description="Helical" evidence="1">
    <location>
        <begin position="361"/>
        <end position="379"/>
    </location>
</feature>
<dbReference type="GO" id="GO:0016788">
    <property type="term" value="F:hydrolase activity, acting on ester bonds"/>
    <property type="evidence" value="ECO:0007669"/>
    <property type="project" value="TreeGrafter"/>
</dbReference>
<keyword evidence="4" id="KW-1185">Reference proteome</keyword>
<evidence type="ECO:0000256" key="1">
    <source>
        <dbReference type="RuleBase" id="RU365066"/>
    </source>
</evidence>
<feature type="transmembrane region" description="Helical" evidence="1">
    <location>
        <begin position="391"/>
        <end position="410"/>
    </location>
</feature>
<organism evidence="3 4">
    <name type="scientific">Ambrosia artemisiifolia</name>
    <name type="common">Common ragweed</name>
    <dbReference type="NCBI Taxonomy" id="4212"/>
    <lineage>
        <taxon>Eukaryota</taxon>
        <taxon>Viridiplantae</taxon>
        <taxon>Streptophyta</taxon>
        <taxon>Embryophyta</taxon>
        <taxon>Tracheophyta</taxon>
        <taxon>Spermatophyta</taxon>
        <taxon>Magnoliopsida</taxon>
        <taxon>eudicotyledons</taxon>
        <taxon>Gunneridae</taxon>
        <taxon>Pentapetalae</taxon>
        <taxon>asterids</taxon>
        <taxon>campanulids</taxon>
        <taxon>Asterales</taxon>
        <taxon>Asteraceae</taxon>
        <taxon>Asteroideae</taxon>
        <taxon>Heliantheae alliance</taxon>
        <taxon>Heliantheae</taxon>
        <taxon>Ambrosia</taxon>
    </lineage>
</organism>
<comment type="similarity">
    <text evidence="1">Belongs to the PGAP3 family.</text>
</comment>
<dbReference type="GO" id="GO:0006506">
    <property type="term" value="P:GPI anchor biosynthetic process"/>
    <property type="evidence" value="ECO:0007669"/>
    <property type="project" value="UniProtKB-KW"/>
</dbReference>
<dbReference type="Pfam" id="PF04080">
    <property type="entry name" value="Per1"/>
    <property type="match status" value="1"/>
</dbReference>
<feature type="transmembrane region" description="Helical" evidence="1">
    <location>
        <begin position="416"/>
        <end position="436"/>
    </location>
</feature>
<dbReference type="AlphaFoldDB" id="A0AAD5GBG6"/>
<dbReference type="InterPro" id="IPR007217">
    <property type="entry name" value="Per1-like"/>
</dbReference>
<keyword evidence="1" id="KW-1133">Transmembrane helix</keyword>
<gene>
    <name evidence="3" type="ORF">M8C21_030568</name>
</gene>
<dbReference type="GO" id="GO:0005789">
    <property type="term" value="C:endoplasmic reticulum membrane"/>
    <property type="evidence" value="ECO:0007669"/>
    <property type="project" value="TreeGrafter"/>
</dbReference>
<dbReference type="EMBL" id="JAMZMK010009417">
    <property type="protein sequence ID" value="KAI7735912.1"/>
    <property type="molecule type" value="Genomic_DNA"/>
</dbReference>
<feature type="compositionally biased region" description="Basic and acidic residues" evidence="2">
    <location>
        <begin position="27"/>
        <end position="36"/>
    </location>
</feature>
<feature type="compositionally biased region" description="Acidic residues" evidence="2">
    <location>
        <begin position="1"/>
        <end position="19"/>
    </location>
</feature>
<protein>
    <recommendedName>
        <fullName evidence="1">Post-GPI attachment to proteins factor 3</fullName>
    </recommendedName>
</protein>
<feature type="compositionally biased region" description="Polar residues" evidence="2">
    <location>
        <begin position="80"/>
        <end position="96"/>
    </location>
</feature>
<name>A0AAD5GBG6_AMBAR</name>
<keyword evidence="1" id="KW-0333">Golgi apparatus</keyword>
<comment type="subcellular location">
    <subcellularLocation>
        <location evidence="1">Golgi apparatus membrane</location>
        <topology evidence="1">Multi-pass membrane protein</topology>
    </subcellularLocation>
</comment>
<accession>A0AAD5GBG6</accession>
<evidence type="ECO:0000313" key="4">
    <source>
        <dbReference type="Proteomes" id="UP001206925"/>
    </source>
</evidence>
<dbReference type="PANTHER" id="PTHR13148">
    <property type="entry name" value="PER1-RELATED"/>
    <property type="match status" value="1"/>
</dbReference>
<reference evidence="3" key="1">
    <citation type="submission" date="2022-06" db="EMBL/GenBank/DDBJ databases">
        <title>Uncovering the hologenomic basis of an extraordinary plant invasion.</title>
        <authorList>
            <person name="Bieker V.C."/>
            <person name="Martin M.D."/>
            <person name="Gilbert T."/>
            <person name="Hodgins K."/>
            <person name="Battlay P."/>
            <person name="Petersen B."/>
            <person name="Wilson J."/>
        </authorList>
    </citation>
    <scope>NUCLEOTIDE SEQUENCE</scope>
    <source>
        <strain evidence="3">AA19_3_7</strain>
        <tissue evidence="3">Leaf</tissue>
    </source>
</reference>
<feature type="region of interest" description="Disordered" evidence="2">
    <location>
        <begin position="131"/>
        <end position="175"/>
    </location>
</feature>
<keyword evidence="1" id="KW-0337">GPI-anchor biosynthesis</keyword>
<comment type="caution">
    <text evidence="1">Lacks conserved residue(s) required for the propagation of feature annotation.</text>
</comment>
<feature type="region of interest" description="Disordered" evidence="2">
    <location>
        <begin position="80"/>
        <end position="116"/>
    </location>
</feature>
<feature type="region of interest" description="Disordered" evidence="2">
    <location>
        <begin position="1"/>
        <end position="40"/>
    </location>
</feature>
<evidence type="ECO:0000313" key="3">
    <source>
        <dbReference type="EMBL" id="KAI7735912.1"/>
    </source>
</evidence>
<comment type="function">
    <text evidence="1">Involved in the lipid remodeling steps of GPI-anchor maturation.</text>
</comment>
<feature type="non-terminal residue" evidence="3">
    <location>
        <position position="492"/>
    </location>
</feature>
<evidence type="ECO:0000256" key="2">
    <source>
        <dbReference type="SAM" id="MobiDB-lite"/>
    </source>
</evidence>
<feature type="transmembrane region" description="Helical" evidence="1">
    <location>
        <begin position="318"/>
        <end position="341"/>
    </location>
</feature>
<comment type="caution">
    <text evidence="3">The sequence shown here is derived from an EMBL/GenBank/DDBJ whole genome shotgun (WGS) entry which is preliminary data.</text>
</comment>
<dbReference type="PANTHER" id="PTHR13148:SF20">
    <property type="entry name" value="POST-GPI ATTACHMENT TO PROTEINS FACTOR 3"/>
    <property type="match status" value="1"/>
</dbReference>